<dbReference type="PRINTS" id="PR00413">
    <property type="entry name" value="HADHALOGNASE"/>
</dbReference>
<dbReference type="SUPFAM" id="SSF56784">
    <property type="entry name" value="HAD-like"/>
    <property type="match status" value="1"/>
</dbReference>
<sequence>MTLVITLAIIEVMSATSAVVFDLDGVLLDTTENMRRAFAATWRAAGRPGDPPFTTFLAHMGAPLPRILDALGLPTELAAVYAAESTRHIELVTAHPGIPVVLASLASAGVPTAVATGKTHERALQALTAAGIAHGLDVVIGSDQVTRPKPDPEIVLTALAALPDAPGAARAFFVGDSVLDMRSGRAAGATVVAAGWGQTAPETLRAEGPDHYAGTALDLLAVFGLPSPVRETSPGAHDG</sequence>
<dbReference type="SFLD" id="SFLDS00003">
    <property type="entry name" value="Haloacid_Dehalogenase"/>
    <property type="match status" value="1"/>
</dbReference>
<evidence type="ECO:0000313" key="1">
    <source>
        <dbReference type="EMBL" id="GAA0515765.1"/>
    </source>
</evidence>
<dbReference type="InterPro" id="IPR006439">
    <property type="entry name" value="HAD-SF_hydro_IA"/>
</dbReference>
<gene>
    <name evidence="1" type="ORF">GCM10010390_17610</name>
</gene>
<name>A0ABN1CBK7_9ACTN</name>
<dbReference type="GO" id="GO:0016787">
    <property type="term" value="F:hydrolase activity"/>
    <property type="evidence" value="ECO:0007669"/>
    <property type="project" value="UniProtKB-KW"/>
</dbReference>
<dbReference type="Gene3D" id="1.10.150.240">
    <property type="entry name" value="Putative phosphatase, domain 2"/>
    <property type="match status" value="1"/>
</dbReference>
<dbReference type="InterPro" id="IPR023214">
    <property type="entry name" value="HAD_sf"/>
</dbReference>
<dbReference type="Gene3D" id="3.40.50.1000">
    <property type="entry name" value="HAD superfamily/HAD-like"/>
    <property type="match status" value="1"/>
</dbReference>
<dbReference type="InterPro" id="IPR036412">
    <property type="entry name" value="HAD-like_sf"/>
</dbReference>
<organism evidence="1 2">
    <name type="scientific">Streptomyces mordarskii</name>
    <dbReference type="NCBI Taxonomy" id="1226758"/>
    <lineage>
        <taxon>Bacteria</taxon>
        <taxon>Bacillati</taxon>
        <taxon>Actinomycetota</taxon>
        <taxon>Actinomycetes</taxon>
        <taxon>Kitasatosporales</taxon>
        <taxon>Streptomycetaceae</taxon>
        <taxon>Streptomyces</taxon>
    </lineage>
</organism>
<dbReference type="InterPro" id="IPR050155">
    <property type="entry name" value="HAD-like_hydrolase_sf"/>
</dbReference>
<dbReference type="PANTHER" id="PTHR43434:SF1">
    <property type="entry name" value="PHOSPHOGLYCOLATE PHOSPHATASE"/>
    <property type="match status" value="1"/>
</dbReference>
<dbReference type="PANTHER" id="PTHR43434">
    <property type="entry name" value="PHOSPHOGLYCOLATE PHOSPHATASE"/>
    <property type="match status" value="1"/>
</dbReference>
<dbReference type="Proteomes" id="UP001501576">
    <property type="component" value="Unassembled WGS sequence"/>
</dbReference>
<comment type="caution">
    <text evidence="1">The sequence shown here is derived from an EMBL/GenBank/DDBJ whole genome shotgun (WGS) entry which is preliminary data.</text>
</comment>
<dbReference type="InterPro" id="IPR041492">
    <property type="entry name" value="HAD_2"/>
</dbReference>
<evidence type="ECO:0000313" key="2">
    <source>
        <dbReference type="Proteomes" id="UP001501576"/>
    </source>
</evidence>
<dbReference type="EMBL" id="BAAABZ010000012">
    <property type="protein sequence ID" value="GAA0515765.1"/>
    <property type="molecule type" value="Genomic_DNA"/>
</dbReference>
<reference evidence="1 2" key="1">
    <citation type="journal article" date="2019" name="Int. J. Syst. Evol. Microbiol.">
        <title>The Global Catalogue of Microorganisms (GCM) 10K type strain sequencing project: providing services to taxonomists for standard genome sequencing and annotation.</title>
        <authorList>
            <consortium name="The Broad Institute Genomics Platform"/>
            <consortium name="The Broad Institute Genome Sequencing Center for Infectious Disease"/>
            <person name="Wu L."/>
            <person name="Ma J."/>
        </authorList>
    </citation>
    <scope>NUCLEOTIDE SEQUENCE [LARGE SCALE GENOMIC DNA]</scope>
    <source>
        <strain evidence="1 2">JCM 5052</strain>
    </source>
</reference>
<protein>
    <submittedName>
        <fullName evidence="1">HAD-IA family hydrolase</fullName>
    </submittedName>
</protein>
<dbReference type="SFLD" id="SFLDG01129">
    <property type="entry name" value="C1.5:_HAD__Beta-PGM__Phosphata"/>
    <property type="match status" value="1"/>
</dbReference>
<keyword evidence="2" id="KW-1185">Reference proteome</keyword>
<keyword evidence="1" id="KW-0378">Hydrolase</keyword>
<proteinExistence type="predicted"/>
<dbReference type="Pfam" id="PF13419">
    <property type="entry name" value="HAD_2"/>
    <property type="match status" value="1"/>
</dbReference>
<accession>A0ABN1CBK7</accession>
<dbReference type="InterPro" id="IPR023198">
    <property type="entry name" value="PGP-like_dom2"/>
</dbReference>